<accession>A0ABQ8V6A2</accession>
<feature type="compositionally biased region" description="Basic and acidic residues" evidence="11">
    <location>
        <begin position="51"/>
        <end position="65"/>
    </location>
</feature>
<evidence type="ECO:0000256" key="10">
    <source>
        <dbReference type="PROSITE-ProRule" id="PRU00339"/>
    </source>
</evidence>
<evidence type="ECO:0000256" key="3">
    <source>
        <dbReference type="ARBA" id="ARBA00022737"/>
    </source>
</evidence>
<dbReference type="Pfam" id="PF13181">
    <property type="entry name" value="TPR_8"/>
    <property type="match status" value="1"/>
</dbReference>
<feature type="repeat" description="TPR" evidence="10">
    <location>
        <begin position="386"/>
        <end position="419"/>
    </location>
</feature>
<keyword evidence="4" id="KW-1000">Mitochondrion outer membrane</keyword>
<dbReference type="PROSITE" id="PS50293">
    <property type="entry name" value="TPR_REGION"/>
    <property type="match status" value="1"/>
</dbReference>
<evidence type="ECO:0000256" key="2">
    <source>
        <dbReference type="ARBA" id="ARBA00022692"/>
    </source>
</evidence>
<dbReference type="InterPro" id="IPR011990">
    <property type="entry name" value="TPR-like_helical_dom_sf"/>
</dbReference>
<evidence type="ECO:0000256" key="6">
    <source>
        <dbReference type="ARBA" id="ARBA00022989"/>
    </source>
</evidence>
<evidence type="ECO:0000256" key="7">
    <source>
        <dbReference type="ARBA" id="ARBA00023128"/>
    </source>
</evidence>
<dbReference type="Pfam" id="PF13432">
    <property type="entry name" value="TPR_16"/>
    <property type="match status" value="1"/>
</dbReference>
<comment type="similarity">
    <text evidence="9">Belongs to the Tom70 family.</text>
</comment>
<sequence length="597" mass="66688">MSSQSPAATALVDRVQNFVSENKQAILIGTAAAVIAVGGVAYYASTSSSRPKTDLEKGEKGERKDRKSRKKKKGVNDVDGPILEERKAKVEDDEGDLSKYTAEVVAALPEEERSRIAGLFKAQGNDAYKSRDFATAAKLYSRAIETTPKAEPVFYSNRAACYMNMAPPKYELVVQDCDEAIKLDPNYVKALNRRAMAFEALEQYSEALRDFTATTVLEKFTNQATPLAVERVLKTMSTKNAQDILKSRGPKLPPATFISAYFAAFRPRDLPALPEAPSEGDQTLIESFKALEEHDYQRSFELINKALETGFSWDVGRSEALNLRGTYKFLIGDVEGAKDDLNESIQLVPSFTQSLVKIASVYMEQGQTDKAFECFEEAIKHNPEDPDIYYHRGQVLFIMNKFDDAAKNYTKSTELDDNFVFSHIQLAVAQYKAGNLANAMAQFRRTMKTFPQRSEPLNYYGELLLDQQRYQDAIEKFDKAVEIEKSKNPQNVLPLVNKGLTLFQMDQNIGAAERCCNEALRIDPECEAAVATLAQLSLQQGLVDTAIKYFEKSAELARTEQELAGALTYQYATKAQIEFAKNYPMLASQMNAMAQAM</sequence>
<evidence type="ECO:0000256" key="12">
    <source>
        <dbReference type="SAM" id="Phobius"/>
    </source>
</evidence>
<evidence type="ECO:0000256" key="4">
    <source>
        <dbReference type="ARBA" id="ARBA00022787"/>
    </source>
</evidence>
<name>A0ABQ8V6A2_9AGAR</name>
<feature type="transmembrane region" description="Helical" evidence="12">
    <location>
        <begin position="25"/>
        <end position="44"/>
    </location>
</feature>
<dbReference type="EMBL" id="JANVFT010000003">
    <property type="protein sequence ID" value="KAJ4501118.1"/>
    <property type="molecule type" value="Genomic_DNA"/>
</dbReference>
<reference evidence="13" key="1">
    <citation type="submission" date="2022-08" db="EMBL/GenBank/DDBJ databases">
        <title>A Global Phylogenomic Analysis of the Shiitake Genus Lentinula.</title>
        <authorList>
            <consortium name="DOE Joint Genome Institute"/>
            <person name="Sierra-Patev S."/>
            <person name="Min B."/>
            <person name="Naranjo-Ortiz M."/>
            <person name="Looney B."/>
            <person name="Konkel Z."/>
            <person name="Slot J.C."/>
            <person name="Sakamoto Y."/>
            <person name="Steenwyk J.L."/>
            <person name="Rokas A."/>
            <person name="Carro J."/>
            <person name="Camarero S."/>
            <person name="Ferreira P."/>
            <person name="Molpeceres G."/>
            <person name="Ruiz-Duenas F.J."/>
            <person name="Serrano A."/>
            <person name="Henrissat B."/>
            <person name="Drula E."/>
            <person name="Hughes K.W."/>
            <person name="Mata J.L."/>
            <person name="Ishikawa N.K."/>
            <person name="Vargas-Isla R."/>
            <person name="Ushijima S."/>
            <person name="Smith C.A."/>
            <person name="Ahrendt S."/>
            <person name="Andreopoulos W."/>
            <person name="He G."/>
            <person name="Labutti K."/>
            <person name="Lipzen A."/>
            <person name="Ng V."/>
            <person name="Riley R."/>
            <person name="Sandor L."/>
            <person name="Barry K."/>
            <person name="Martinez A.T."/>
            <person name="Xiao Y."/>
            <person name="Gibbons J.G."/>
            <person name="Terashima K."/>
            <person name="Grigoriev I.V."/>
            <person name="Hibbett D.S."/>
        </authorList>
    </citation>
    <scope>NUCLEOTIDE SEQUENCE</scope>
    <source>
        <strain evidence="13">RHP3577 ss4</strain>
    </source>
</reference>
<dbReference type="SMART" id="SM00028">
    <property type="entry name" value="TPR"/>
    <property type="match status" value="10"/>
</dbReference>
<comment type="subcellular location">
    <subcellularLocation>
        <location evidence="1">Mitochondrion outer membrane</location>
        <topology evidence="1">Single-pass membrane protein</topology>
    </subcellularLocation>
</comment>
<evidence type="ECO:0000256" key="9">
    <source>
        <dbReference type="ARBA" id="ARBA00038030"/>
    </source>
</evidence>
<gene>
    <name evidence="14" type="ORF">C8R41DRAFT_862770</name>
    <name evidence="13" type="ORF">C8R41DRAFT_870913</name>
</gene>
<evidence type="ECO:0008006" key="16">
    <source>
        <dbReference type="Google" id="ProtNLM"/>
    </source>
</evidence>
<evidence type="ECO:0000313" key="15">
    <source>
        <dbReference type="Proteomes" id="UP001150217"/>
    </source>
</evidence>
<feature type="repeat" description="TPR" evidence="10">
    <location>
        <begin position="454"/>
        <end position="487"/>
    </location>
</feature>
<evidence type="ECO:0000313" key="14">
    <source>
        <dbReference type="EMBL" id="KAJ4501118.1"/>
    </source>
</evidence>
<feature type="repeat" description="TPR" evidence="10">
    <location>
        <begin position="352"/>
        <end position="385"/>
    </location>
</feature>
<dbReference type="PANTHER" id="PTHR46208">
    <property type="entry name" value="MITOCHONDRIAL IMPORT RECEPTOR SUBUNIT TOM70"/>
    <property type="match status" value="1"/>
</dbReference>
<keyword evidence="8 12" id="KW-0472">Membrane</keyword>
<keyword evidence="5 10" id="KW-0802">TPR repeat</keyword>
<proteinExistence type="inferred from homology"/>
<dbReference type="SUPFAM" id="SSF48452">
    <property type="entry name" value="TPR-like"/>
    <property type="match status" value="1"/>
</dbReference>
<dbReference type="PROSITE" id="PS50005">
    <property type="entry name" value="TPR"/>
    <property type="match status" value="3"/>
</dbReference>
<organism evidence="13 15">
    <name type="scientific">Lentinula lateritia</name>
    <dbReference type="NCBI Taxonomy" id="40482"/>
    <lineage>
        <taxon>Eukaryota</taxon>
        <taxon>Fungi</taxon>
        <taxon>Dikarya</taxon>
        <taxon>Basidiomycota</taxon>
        <taxon>Agaricomycotina</taxon>
        <taxon>Agaricomycetes</taxon>
        <taxon>Agaricomycetidae</taxon>
        <taxon>Agaricales</taxon>
        <taxon>Marasmiineae</taxon>
        <taxon>Omphalotaceae</taxon>
        <taxon>Lentinula</taxon>
    </lineage>
</organism>
<keyword evidence="15" id="KW-1185">Reference proteome</keyword>
<feature type="region of interest" description="Disordered" evidence="11">
    <location>
        <begin position="46"/>
        <end position="80"/>
    </location>
</feature>
<keyword evidence="2 12" id="KW-0812">Transmembrane</keyword>
<keyword evidence="7" id="KW-0496">Mitochondrion</keyword>
<dbReference type="Gene3D" id="1.25.40.10">
    <property type="entry name" value="Tetratricopeptide repeat domain"/>
    <property type="match status" value="2"/>
</dbReference>
<keyword evidence="3" id="KW-0677">Repeat</keyword>
<dbReference type="PANTHER" id="PTHR46208:SF1">
    <property type="entry name" value="MITOCHONDRIAL IMPORT RECEPTOR SUBUNIT TOM70"/>
    <property type="match status" value="1"/>
</dbReference>
<evidence type="ECO:0000313" key="13">
    <source>
        <dbReference type="EMBL" id="KAJ4469846.1"/>
    </source>
</evidence>
<evidence type="ECO:0000256" key="11">
    <source>
        <dbReference type="SAM" id="MobiDB-lite"/>
    </source>
</evidence>
<dbReference type="Pfam" id="PF13414">
    <property type="entry name" value="TPR_11"/>
    <property type="match status" value="1"/>
</dbReference>
<dbReference type="EMBL" id="JANVFT010000094">
    <property type="protein sequence ID" value="KAJ4469846.1"/>
    <property type="molecule type" value="Genomic_DNA"/>
</dbReference>
<protein>
    <recommendedName>
        <fullName evidence="16">ADP/ATP carrier receptor</fullName>
    </recommendedName>
</protein>
<dbReference type="Proteomes" id="UP001150217">
    <property type="component" value="Unassembled WGS sequence"/>
</dbReference>
<evidence type="ECO:0000256" key="8">
    <source>
        <dbReference type="ARBA" id="ARBA00023136"/>
    </source>
</evidence>
<dbReference type="InterPro" id="IPR019734">
    <property type="entry name" value="TPR_rpt"/>
</dbReference>
<evidence type="ECO:0000256" key="5">
    <source>
        <dbReference type="ARBA" id="ARBA00022803"/>
    </source>
</evidence>
<evidence type="ECO:0000256" key="1">
    <source>
        <dbReference type="ARBA" id="ARBA00004572"/>
    </source>
</evidence>
<comment type="caution">
    <text evidence="13">The sequence shown here is derived from an EMBL/GenBank/DDBJ whole genome shotgun (WGS) entry which is preliminary data.</text>
</comment>
<keyword evidence="6 12" id="KW-1133">Transmembrane helix</keyword>